<keyword evidence="2" id="KW-1185">Reference proteome</keyword>
<dbReference type="Proteomes" id="UP000838412">
    <property type="component" value="Chromosome 3"/>
</dbReference>
<evidence type="ECO:0000313" key="2">
    <source>
        <dbReference type="Proteomes" id="UP000838412"/>
    </source>
</evidence>
<dbReference type="EMBL" id="OV696688">
    <property type="protein sequence ID" value="CAH1258413.1"/>
    <property type="molecule type" value="Genomic_DNA"/>
</dbReference>
<reference evidence="1" key="1">
    <citation type="submission" date="2022-01" db="EMBL/GenBank/DDBJ databases">
        <authorList>
            <person name="Braso-Vives M."/>
        </authorList>
    </citation>
    <scope>NUCLEOTIDE SEQUENCE</scope>
</reference>
<proteinExistence type="predicted"/>
<sequence>MLLSHIQDLPTTLPRQLPNTGLGVAWNQAYSGSSSLWSHLRRIFVVKIHHHHHPSTSAAEDGASPCTTEAHISLSDMAAPKSSNSIPVSLEIVRGKVSFLECVFPCGFHNVRDETISPMAVASKPDSSLFKTM</sequence>
<organism evidence="1 2">
    <name type="scientific">Branchiostoma lanceolatum</name>
    <name type="common">Common lancelet</name>
    <name type="synonym">Amphioxus lanceolatum</name>
    <dbReference type="NCBI Taxonomy" id="7740"/>
    <lineage>
        <taxon>Eukaryota</taxon>
        <taxon>Metazoa</taxon>
        <taxon>Chordata</taxon>
        <taxon>Cephalochordata</taxon>
        <taxon>Leptocardii</taxon>
        <taxon>Amphioxiformes</taxon>
        <taxon>Branchiostomatidae</taxon>
        <taxon>Branchiostoma</taxon>
    </lineage>
</organism>
<gene>
    <name evidence="1" type="primary">Hypp2010</name>
    <name evidence="1" type="ORF">BLAG_LOCUS15994</name>
</gene>
<name>A0A8J9ZQT6_BRALA</name>
<dbReference type="AlphaFoldDB" id="A0A8J9ZQT6"/>
<accession>A0A8J9ZQT6</accession>
<protein>
    <submittedName>
        <fullName evidence="1">Hypp2010 protein</fullName>
    </submittedName>
</protein>
<evidence type="ECO:0000313" key="1">
    <source>
        <dbReference type="EMBL" id="CAH1258413.1"/>
    </source>
</evidence>